<comment type="caution">
    <text evidence="1">The sequence shown here is derived from an EMBL/GenBank/DDBJ whole genome shotgun (WGS) entry which is preliminary data.</text>
</comment>
<evidence type="ECO:0000313" key="1">
    <source>
        <dbReference type="EMBL" id="RAP39352.1"/>
    </source>
</evidence>
<organism evidence="1 2">
    <name type="scientific">Rhodovulum viride</name>
    <dbReference type="NCBI Taxonomy" id="1231134"/>
    <lineage>
        <taxon>Bacteria</taxon>
        <taxon>Pseudomonadati</taxon>
        <taxon>Pseudomonadota</taxon>
        <taxon>Alphaproteobacteria</taxon>
        <taxon>Rhodobacterales</taxon>
        <taxon>Paracoccaceae</taxon>
        <taxon>Rhodovulum</taxon>
    </lineage>
</organism>
<protein>
    <submittedName>
        <fullName evidence="1">Uncharacterized protein</fullName>
    </submittedName>
</protein>
<proteinExistence type="predicted"/>
<accession>A0ABX9DD94</accession>
<evidence type="ECO:0000313" key="2">
    <source>
        <dbReference type="Proteomes" id="UP000248659"/>
    </source>
</evidence>
<name>A0ABX9DD94_9RHOB</name>
<dbReference type="EMBL" id="MUAV01000083">
    <property type="protein sequence ID" value="RAP39352.1"/>
    <property type="molecule type" value="Genomic_DNA"/>
</dbReference>
<keyword evidence="2" id="KW-1185">Reference proteome</keyword>
<sequence>MEQLIAEVKAYAEAANKTPEKVLREAIGASWGAWAAWQAGTSGPTMRSVDRLRAFMAANPVTREDPAC</sequence>
<gene>
    <name evidence="1" type="ORF">BYZ73_20990</name>
</gene>
<reference evidence="1 2" key="1">
    <citation type="submission" date="2017-01" db="EMBL/GenBank/DDBJ databases">
        <title>Genome sequence of Rhodovulum viride JA756.</title>
        <authorList>
            <person name="Lakshmi K.V."/>
            <person name="Tushar L.D."/>
            <person name="Sasikala C."/>
            <person name="Venkataramana C."/>
        </authorList>
    </citation>
    <scope>NUCLEOTIDE SEQUENCE [LARGE SCALE GENOMIC DNA]</scope>
    <source>
        <strain evidence="1 2">JA756</strain>
    </source>
</reference>
<dbReference type="Proteomes" id="UP000248659">
    <property type="component" value="Unassembled WGS sequence"/>
</dbReference>
<dbReference type="RefSeq" id="WP_112317555.1">
    <property type="nucleotide sequence ID" value="NZ_MUAV01000083.1"/>
</dbReference>